<feature type="region of interest" description="Disordered" evidence="6">
    <location>
        <begin position="1"/>
        <end position="31"/>
    </location>
</feature>
<evidence type="ECO:0008006" key="11">
    <source>
        <dbReference type="Google" id="ProtNLM"/>
    </source>
</evidence>
<feature type="compositionally biased region" description="Low complexity" evidence="6">
    <location>
        <begin position="1453"/>
        <end position="1463"/>
    </location>
</feature>
<feature type="repeat" description="WD" evidence="5">
    <location>
        <begin position="174"/>
        <end position="209"/>
    </location>
</feature>
<evidence type="ECO:0000313" key="9">
    <source>
        <dbReference type="EMBL" id="KAL1409763.1"/>
    </source>
</evidence>
<evidence type="ECO:0000313" key="10">
    <source>
        <dbReference type="Proteomes" id="UP001565368"/>
    </source>
</evidence>
<feature type="compositionally biased region" description="Pro residues" evidence="6">
    <location>
        <begin position="1153"/>
        <end position="1162"/>
    </location>
</feature>
<dbReference type="PANTHER" id="PTHR46170:SF1">
    <property type="entry name" value="GATOR COMPLEX PROTEIN WDR59"/>
    <property type="match status" value="1"/>
</dbReference>
<keyword evidence="1 5" id="KW-0853">WD repeat</keyword>
<comment type="caution">
    <text evidence="9">The sequence shown here is derived from an EMBL/GenBank/DDBJ whole genome shotgun (WGS) entry which is preliminary data.</text>
</comment>
<feature type="domain" description="RING-type" evidence="7">
    <location>
        <begin position="1325"/>
        <end position="1365"/>
    </location>
</feature>
<keyword evidence="4" id="KW-0479">Metal-binding</keyword>
<dbReference type="Pfam" id="PF00400">
    <property type="entry name" value="WD40"/>
    <property type="match status" value="1"/>
</dbReference>
<dbReference type="InterPro" id="IPR049567">
    <property type="entry name" value="WDR59-like"/>
</dbReference>
<name>A0ABR3Q4V9_9TREE</name>
<dbReference type="InterPro" id="IPR006575">
    <property type="entry name" value="RWD_dom"/>
</dbReference>
<organism evidence="9 10">
    <name type="scientific">Vanrija albida</name>
    <dbReference type="NCBI Taxonomy" id="181172"/>
    <lineage>
        <taxon>Eukaryota</taxon>
        <taxon>Fungi</taxon>
        <taxon>Dikarya</taxon>
        <taxon>Basidiomycota</taxon>
        <taxon>Agaricomycotina</taxon>
        <taxon>Tremellomycetes</taxon>
        <taxon>Trichosporonales</taxon>
        <taxon>Trichosporonaceae</taxon>
        <taxon>Vanrija</taxon>
    </lineage>
</organism>
<keyword evidence="10" id="KW-1185">Reference proteome</keyword>
<reference evidence="9 10" key="1">
    <citation type="submission" date="2023-08" db="EMBL/GenBank/DDBJ databases">
        <title>Annotated Genome Sequence of Vanrija albida AlHP1.</title>
        <authorList>
            <person name="Herzog R."/>
        </authorList>
    </citation>
    <scope>NUCLEOTIDE SEQUENCE [LARGE SCALE GENOMIC DNA]</scope>
    <source>
        <strain evidence="9 10">AlHP1</strain>
    </source>
</reference>
<feature type="region of interest" description="Disordered" evidence="6">
    <location>
        <begin position="538"/>
        <end position="625"/>
    </location>
</feature>
<dbReference type="SMART" id="SM00320">
    <property type="entry name" value="WD40"/>
    <property type="match status" value="6"/>
</dbReference>
<dbReference type="RefSeq" id="XP_069209707.1">
    <property type="nucleotide sequence ID" value="XM_069352289.1"/>
</dbReference>
<sequence length="1497" mass="163657">MHSPSPSRVPLPPSGPASRRSSVTSPRGLSPLVSSTKLVRARGPSTTFSAAGGSILGLGMSVASLAPPEVERRSSTPMDPFQEGATITVNQPVGSLSISPSSRDVCLASRKGLYILDLANVDSAPRFVPQGGTWQIADCQWSPHAVTDNLILSTSSQKLLIWDLAAQTALMRSIDAHSRAITDINWHALNPNLMATVAMDAGIRGWDLRMDGNTPFMRLSAWGAAGTQVKWNRQHEHILATAHGKDVIVWDDRKGSVPVVVIKAHDAKIYGIDWDRRERHKIVTCSLDRTIKYWTVPELSPGNEQLSDNDFVPLPSPIGSMYEPRQTIQTNYPVWRARHLPFGYGVLALPQRGETALEMFGYDCPETPGMSNTPVERFEGHADVVKEFVWRKRGGDDLEHEDREFQLVTWSKDRTLRIWPVPRDVSAKVGYKAGAPITVLSTRRGARDVTYTHIPGREGATAGQYQPAGSYLPAPKVIDPHNPHLCLPTMFPAPAPPSGIARQRMLAAPKETGMTRGGGTQKAVDQIEWLTKVVKTGKGATSATPESSVAPSRAASVLPGDNGSRRGGLAPAASITSNSANTSPEIETRSTDGDRSNSRPRTPGENSSLRGLSLTRTPSHRRRRSMDFSATGVELIPLKDELVLVHKMFPKSKVNFEKIDIAHRKLTMSLNGPWANGDRFAFIRIHWTFPPKYPHGPEIPTFELERNATVSPITRHRIVSTIKEIRAANKQCLVSVTEFLLGYHERMGRRVVDEESGSESDRVIQNVPMLVRSTGATFGHNGQLVCFFPKQTVLPRARTSLSRSPSGGRDPFNSPLARAITALSRLENPHKPAMMRYKRHIRRLKSGLAPVQARSTLTIHNVSHLTGATDINLAAVYTTTSIDANLVHALDLKRLDHAEVWAAVRSLLSDPPPPYSHHAPFQRESSAKRERIDWEIGMERKRRVLDKIFDRLMDAHDVQLLALIACILKEYERTSNPPPPAETIVHHSPEADYFDLPMTTTTIAPTTLTVGRRHSSNTPTTPPHPPSAPSSFRTSGWSQILMNPSSISLRGMALTPRDRTSFDVPHRIGTPRTPIAGSFEEPSSMGMSIPPRSDTIGPLMTGTSMVAASPRRLDRRESRESRDFGRSGRDPRPRPLSMATSGTSAPTWSPPGYNVPPTPHRPPPFEREGSGASLGDAPPHTGRSQKVSFGSASPLRRTFSRAGGALASTPERKRRHRTVGVRIDLLIDEHPRTSLLRDEILPLAEVWKLVYADHLLRLGHVGKRAALLQYDFAPVEGPARDAASGELGTKDLTFATMCQHCKQRVVTPGRAWCPQCNRAREPPQCSVCRLPIKGLATTCTVCSHTSHTRCLRAVLQSNLDHCPACLCHCLGERGLSGSFVTARPPPPSAVTYGFDPNELGMSGQNSPTSLVFDGPHAIHAMLDTPPNELVHPEPIRRSGPITALELTTGLGADAASGLSSAPPADDRDKPLPPPPPREGLLARSRLRALGAEGILGW</sequence>
<dbReference type="InterPro" id="IPR036322">
    <property type="entry name" value="WD40_repeat_dom_sf"/>
</dbReference>
<dbReference type="PROSITE" id="PS50908">
    <property type="entry name" value="RWD"/>
    <property type="match status" value="1"/>
</dbReference>
<comment type="similarity">
    <text evidence="3">Belongs to the WD repeat WDR59 family.</text>
</comment>
<evidence type="ECO:0000259" key="8">
    <source>
        <dbReference type="PROSITE" id="PS50908"/>
    </source>
</evidence>
<evidence type="ECO:0000256" key="1">
    <source>
        <dbReference type="ARBA" id="ARBA00022574"/>
    </source>
</evidence>
<proteinExistence type="inferred from homology"/>
<dbReference type="InterPro" id="IPR001680">
    <property type="entry name" value="WD40_rpt"/>
</dbReference>
<dbReference type="Gene3D" id="2.130.10.10">
    <property type="entry name" value="YVTN repeat-like/Quinoprotein amine dehydrogenase"/>
    <property type="match status" value="1"/>
</dbReference>
<dbReference type="Proteomes" id="UP001565368">
    <property type="component" value="Unassembled WGS sequence"/>
</dbReference>
<feature type="compositionally biased region" description="Basic and acidic residues" evidence="6">
    <location>
        <begin position="586"/>
        <end position="597"/>
    </location>
</feature>
<dbReference type="GeneID" id="95984803"/>
<evidence type="ECO:0000256" key="6">
    <source>
        <dbReference type="SAM" id="MobiDB-lite"/>
    </source>
</evidence>
<keyword evidence="4" id="KW-0862">Zinc</keyword>
<dbReference type="PROSITE" id="PS50082">
    <property type="entry name" value="WD_REPEATS_2"/>
    <property type="match status" value="2"/>
</dbReference>
<dbReference type="EMBL" id="JBBXJM010000003">
    <property type="protein sequence ID" value="KAL1409763.1"/>
    <property type="molecule type" value="Genomic_DNA"/>
</dbReference>
<feature type="repeat" description="WD" evidence="5">
    <location>
        <begin position="262"/>
        <end position="296"/>
    </location>
</feature>
<feature type="region of interest" description="Disordered" evidence="6">
    <location>
        <begin position="1453"/>
        <end position="1484"/>
    </location>
</feature>
<feature type="compositionally biased region" description="Low complexity" evidence="6">
    <location>
        <begin position="570"/>
        <end position="584"/>
    </location>
</feature>
<dbReference type="InterPro" id="IPR001841">
    <property type="entry name" value="Znf_RING"/>
</dbReference>
<feature type="compositionally biased region" description="Basic and acidic residues" evidence="6">
    <location>
        <begin position="1111"/>
        <end position="1133"/>
    </location>
</feature>
<evidence type="ECO:0000256" key="5">
    <source>
        <dbReference type="PROSITE-ProRule" id="PRU00221"/>
    </source>
</evidence>
<dbReference type="PROSITE" id="PS50089">
    <property type="entry name" value="ZF_RING_2"/>
    <property type="match status" value="1"/>
</dbReference>
<evidence type="ECO:0000256" key="4">
    <source>
        <dbReference type="PROSITE-ProRule" id="PRU00175"/>
    </source>
</evidence>
<dbReference type="PROSITE" id="PS00678">
    <property type="entry name" value="WD_REPEATS_1"/>
    <property type="match status" value="1"/>
</dbReference>
<gene>
    <name evidence="9" type="ORF">Q8F55_003760</name>
</gene>
<feature type="compositionally biased region" description="Polar residues" evidence="6">
    <location>
        <begin position="1138"/>
        <end position="1147"/>
    </location>
</feature>
<accession>A0ABR3Q4V9</accession>
<protein>
    <recommendedName>
        <fullName evidence="11">RWD domain-containing protein</fullName>
    </recommendedName>
</protein>
<feature type="region of interest" description="Disordered" evidence="6">
    <location>
        <begin position="1010"/>
        <end position="1036"/>
    </location>
</feature>
<dbReference type="PANTHER" id="PTHR46170">
    <property type="entry name" value="GATOR COMPLEX PROTEIN WDR59"/>
    <property type="match status" value="1"/>
</dbReference>
<dbReference type="SUPFAM" id="SSF50978">
    <property type="entry name" value="WD40 repeat-like"/>
    <property type="match status" value="1"/>
</dbReference>
<feature type="compositionally biased region" description="Polar residues" evidence="6">
    <location>
        <begin position="1182"/>
        <end position="1191"/>
    </location>
</feature>
<feature type="compositionally biased region" description="Polar residues" evidence="6">
    <location>
        <begin position="539"/>
        <end position="550"/>
    </location>
</feature>
<feature type="region of interest" description="Disordered" evidence="6">
    <location>
        <begin position="1058"/>
        <end position="1215"/>
    </location>
</feature>
<dbReference type="InterPro" id="IPR019775">
    <property type="entry name" value="WD40_repeat_CS"/>
</dbReference>
<evidence type="ECO:0000256" key="3">
    <source>
        <dbReference type="ARBA" id="ARBA00038452"/>
    </source>
</evidence>
<keyword evidence="4" id="KW-0863">Zinc-finger</keyword>
<evidence type="ECO:0000259" key="7">
    <source>
        <dbReference type="PROSITE" id="PS50089"/>
    </source>
</evidence>
<feature type="compositionally biased region" description="Polar residues" evidence="6">
    <location>
        <begin position="19"/>
        <end position="31"/>
    </location>
</feature>
<dbReference type="InterPro" id="IPR015943">
    <property type="entry name" value="WD40/YVTN_repeat-like_dom_sf"/>
</dbReference>
<keyword evidence="2" id="KW-0677">Repeat</keyword>
<feature type="domain" description="RWD" evidence="8">
    <location>
        <begin position="640"/>
        <end position="750"/>
    </location>
</feature>
<evidence type="ECO:0000256" key="2">
    <source>
        <dbReference type="ARBA" id="ARBA00022737"/>
    </source>
</evidence>
<feature type="compositionally biased region" description="Polar residues" evidence="6">
    <location>
        <begin position="604"/>
        <end position="617"/>
    </location>
</feature>